<sequence>MITLYGFGEAFGMVDASPFVLKIDAYLRMAGLDFERKSVISNLRTAPKGKLPYIVDDGKTIADSAFIIEYLNDKPGVTMSSALSPEQRAHAYLIAKSLDENFYWCLLYSRWLSDQTWPLTKQALFGALPFPISHIAAAVVRRNIRAAVYKQGMGRHSESEIQQIYINTLDSLSVLLGSKSYFMNDKPSVLDACVFGFLGQVILADVANDFSTIAMRYENLVAFCNQIQKRYYTGV</sequence>
<dbReference type="Pfam" id="PF17172">
    <property type="entry name" value="GST_N_4"/>
    <property type="match status" value="1"/>
</dbReference>
<dbReference type="InterPro" id="IPR036249">
    <property type="entry name" value="Thioredoxin-like_sf"/>
</dbReference>
<dbReference type="Gene3D" id="1.20.1050.10">
    <property type="match status" value="1"/>
</dbReference>
<dbReference type="PROSITE" id="PS50404">
    <property type="entry name" value="GST_NTER"/>
    <property type="match status" value="1"/>
</dbReference>
<dbReference type="SFLD" id="SFLDS00019">
    <property type="entry name" value="Glutathione_Transferase_(cytos"/>
    <property type="match status" value="1"/>
</dbReference>
<dbReference type="EMBL" id="JBFRYB010000001">
    <property type="protein sequence ID" value="MEX1665432.1"/>
    <property type="molecule type" value="Genomic_DNA"/>
</dbReference>
<dbReference type="InterPro" id="IPR033468">
    <property type="entry name" value="Metaxin_GST"/>
</dbReference>
<name>A0ABV3TV14_9GAMM</name>
<reference evidence="2 3" key="1">
    <citation type="journal article" date="2011" name="Int. J. Syst. Evol. Microbiol.">
        <title>Zhongshania antarctica gen. nov., sp. nov. and Zhongshania guokunii sp. nov., gammaproteobacteria respectively isolated from coastal attached (fast) ice and surface seawater of the Antarctic.</title>
        <authorList>
            <person name="Li H.J."/>
            <person name="Zhang X.Y."/>
            <person name="Chen C.X."/>
            <person name="Zhang Y.J."/>
            <person name="Gao Z.M."/>
            <person name="Yu Y."/>
            <person name="Chen X.L."/>
            <person name="Chen B."/>
            <person name="Zhang Y.Z."/>
        </authorList>
    </citation>
    <scope>NUCLEOTIDE SEQUENCE [LARGE SCALE GENOMIC DNA]</scope>
    <source>
        <strain evidence="2 3">R06B22</strain>
    </source>
</reference>
<dbReference type="InterPro" id="IPR004045">
    <property type="entry name" value="Glutathione_S-Trfase_N"/>
</dbReference>
<evidence type="ECO:0000259" key="1">
    <source>
        <dbReference type="PROSITE" id="PS50404"/>
    </source>
</evidence>
<keyword evidence="3" id="KW-1185">Reference proteome</keyword>
<dbReference type="SUPFAM" id="SSF52833">
    <property type="entry name" value="Thioredoxin-like"/>
    <property type="match status" value="1"/>
</dbReference>
<dbReference type="PANTHER" id="PTHR12289:SF41">
    <property type="entry name" value="FAILED AXON CONNECTIONS-RELATED"/>
    <property type="match status" value="1"/>
</dbReference>
<dbReference type="Pfam" id="PF17171">
    <property type="entry name" value="GST_C_6"/>
    <property type="match status" value="1"/>
</dbReference>
<dbReference type="InterPro" id="IPR040079">
    <property type="entry name" value="Glutathione_S-Trfase"/>
</dbReference>
<dbReference type="SFLD" id="SFLDG01200">
    <property type="entry name" value="SUF1.1"/>
    <property type="match status" value="1"/>
</dbReference>
<dbReference type="RefSeq" id="WP_368375536.1">
    <property type="nucleotide sequence ID" value="NZ_JBFRYB010000001.1"/>
</dbReference>
<dbReference type="Proteomes" id="UP001557484">
    <property type="component" value="Unassembled WGS sequence"/>
</dbReference>
<dbReference type="SUPFAM" id="SSF47616">
    <property type="entry name" value="GST C-terminal domain-like"/>
    <property type="match status" value="1"/>
</dbReference>
<dbReference type="Gene3D" id="3.40.30.10">
    <property type="entry name" value="Glutaredoxin"/>
    <property type="match status" value="1"/>
</dbReference>
<gene>
    <name evidence="2" type="ORF">AB4875_08010</name>
</gene>
<evidence type="ECO:0000313" key="3">
    <source>
        <dbReference type="Proteomes" id="UP001557484"/>
    </source>
</evidence>
<organism evidence="2 3">
    <name type="scientific">Zhongshania arctica</name>
    <dbReference type="NCBI Taxonomy" id="3238302"/>
    <lineage>
        <taxon>Bacteria</taxon>
        <taxon>Pseudomonadati</taxon>
        <taxon>Pseudomonadota</taxon>
        <taxon>Gammaproteobacteria</taxon>
        <taxon>Cellvibrionales</taxon>
        <taxon>Spongiibacteraceae</taxon>
        <taxon>Zhongshania</taxon>
    </lineage>
</organism>
<accession>A0ABV3TV14</accession>
<feature type="domain" description="GST N-terminal" evidence="1">
    <location>
        <begin position="1"/>
        <end position="79"/>
    </location>
</feature>
<protein>
    <submittedName>
        <fullName evidence="2">Glutathione S-transferase family protein</fullName>
    </submittedName>
</protein>
<proteinExistence type="predicted"/>
<dbReference type="SFLD" id="SFLDG01180">
    <property type="entry name" value="SUF1"/>
    <property type="match status" value="1"/>
</dbReference>
<evidence type="ECO:0000313" key="2">
    <source>
        <dbReference type="EMBL" id="MEX1665432.1"/>
    </source>
</evidence>
<dbReference type="PANTHER" id="PTHR12289">
    <property type="entry name" value="METAXIN RELATED"/>
    <property type="match status" value="1"/>
</dbReference>
<dbReference type="InterPro" id="IPR026928">
    <property type="entry name" value="FAX/IsoI-like"/>
</dbReference>
<dbReference type="InterPro" id="IPR036282">
    <property type="entry name" value="Glutathione-S-Trfase_C_sf"/>
</dbReference>
<dbReference type="InterPro" id="IPR012336">
    <property type="entry name" value="Thioredoxin-like_fold"/>
</dbReference>
<comment type="caution">
    <text evidence="2">The sequence shown here is derived from an EMBL/GenBank/DDBJ whole genome shotgun (WGS) entry which is preliminary data.</text>
</comment>
<dbReference type="InterPro" id="IPR050931">
    <property type="entry name" value="Mito_Protein_Transport_Metaxin"/>
</dbReference>
<dbReference type="CDD" id="cd03080">
    <property type="entry name" value="GST_N_Metaxin_like"/>
    <property type="match status" value="1"/>
</dbReference>